<dbReference type="GO" id="GO:0005506">
    <property type="term" value="F:iron ion binding"/>
    <property type="evidence" value="ECO:0007669"/>
    <property type="project" value="InterPro"/>
</dbReference>
<dbReference type="InterPro" id="IPR050307">
    <property type="entry name" value="Sterol_Desaturase_Related"/>
</dbReference>
<evidence type="ECO:0000313" key="9">
    <source>
        <dbReference type="Proteomes" id="UP000256970"/>
    </source>
</evidence>
<dbReference type="Proteomes" id="UP000256970">
    <property type="component" value="Unassembled WGS sequence"/>
</dbReference>
<keyword evidence="3 6" id="KW-0812">Transmembrane</keyword>
<comment type="similarity">
    <text evidence="2">Belongs to the sterol desaturase family.</text>
</comment>
<reference evidence="8 9" key="1">
    <citation type="submission" date="2016-10" db="EMBL/GenBank/DDBJ databases">
        <authorList>
            <person name="Cai Z."/>
        </authorList>
    </citation>
    <scope>NUCLEOTIDE SEQUENCE [LARGE SCALE GENOMIC DNA]</scope>
</reference>
<name>A0A383WCG8_TETOB</name>
<evidence type="ECO:0000256" key="2">
    <source>
        <dbReference type="ARBA" id="ARBA00009324"/>
    </source>
</evidence>
<protein>
    <recommendedName>
        <fullName evidence="7">Fatty acid hydroxylase domain-containing protein</fullName>
    </recommendedName>
</protein>
<keyword evidence="5 6" id="KW-0472">Membrane</keyword>
<evidence type="ECO:0000256" key="6">
    <source>
        <dbReference type="SAM" id="Phobius"/>
    </source>
</evidence>
<dbReference type="GO" id="GO:0016491">
    <property type="term" value="F:oxidoreductase activity"/>
    <property type="evidence" value="ECO:0007669"/>
    <property type="project" value="InterPro"/>
</dbReference>
<keyword evidence="4 6" id="KW-1133">Transmembrane helix</keyword>
<gene>
    <name evidence="8" type="ORF">BQ4739_LOCUS14670</name>
</gene>
<feature type="domain" description="Fatty acid hydroxylase" evidence="7">
    <location>
        <begin position="125"/>
        <end position="265"/>
    </location>
</feature>
<evidence type="ECO:0000256" key="5">
    <source>
        <dbReference type="ARBA" id="ARBA00023136"/>
    </source>
</evidence>
<proteinExistence type="inferred from homology"/>
<dbReference type="EMBL" id="FNXT01001214">
    <property type="protein sequence ID" value="SZX74396.1"/>
    <property type="molecule type" value="Genomic_DNA"/>
</dbReference>
<evidence type="ECO:0000256" key="4">
    <source>
        <dbReference type="ARBA" id="ARBA00022989"/>
    </source>
</evidence>
<accession>A0A383WCG8</accession>
<evidence type="ECO:0000256" key="1">
    <source>
        <dbReference type="ARBA" id="ARBA00004370"/>
    </source>
</evidence>
<keyword evidence="9" id="KW-1185">Reference proteome</keyword>
<dbReference type="Pfam" id="PF04116">
    <property type="entry name" value="FA_hydroxylase"/>
    <property type="match status" value="1"/>
</dbReference>
<evidence type="ECO:0000256" key="3">
    <source>
        <dbReference type="ARBA" id="ARBA00022692"/>
    </source>
</evidence>
<feature type="transmembrane region" description="Helical" evidence="6">
    <location>
        <begin position="117"/>
        <end position="137"/>
    </location>
</feature>
<sequence length="290" mass="31533">MLSAAALSAAWLRNPWLLWGVGPILASVTGFSAAAALLELLLATSWFDSCLITYASSSNTPRKQLMAATHKRISFTKQLRGSAKTLLGPNNVINGIGLTLLMLWAQPHVAAWMPGTVFGFLVQFVALSLVGDFGLYWGHRVQHESKLLWRLHSKHHAIDTPSPFSTLFIHPTDAALQGAIPFAVAALVVRPDPGVLYIYIAARISENALNHSGIDSPLLDLLTLKTLPFRAPAAFHDAHHKYCNHAYKASNYGESFWLWDWAFGTLCPLSGRAASKAAGGEAKQADIKAR</sequence>
<dbReference type="AlphaFoldDB" id="A0A383WCG8"/>
<organism evidence="8 9">
    <name type="scientific">Tetradesmus obliquus</name>
    <name type="common">Green alga</name>
    <name type="synonym">Acutodesmus obliquus</name>
    <dbReference type="NCBI Taxonomy" id="3088"/>
    <lineage>
        <taxon>Eukaryota</taxon>
        <taxon>Viridiplantae</taxon>
        <taxon>Chlorophyta</taxon>
        <taxon>core chlorophytes</taxon>
        <taxon>Chlorophyceae</taxon>
        <taxon>CS clade</taxon>
        <taxon>Sphaeropleales</taxon>
        <taxon>Scenedesmaceae</taxon>
        <taxon>Tetradesmus</taxon>
    </lineage>
</organism>
<evidence type="ECO:0000259" key="7">
    <source>
        <dbReference type="Pfam" id="PF04116"/>
    </source>
</evidence>
<dbReference type="PANTHER" id="PTHR11863">
    <property type="entry name" value="STEROL DESATURASE"/>
    <property type="match status" value="1"/>
</dbReference>
<dbReference type="InterPro" id="IPR006694">
    <property type="entry name" value="Fatty_acid_hydroxylase"/>
</dbReference>
<dbReference type="GO" id="GO:0016020">
    <property type="term" value="C:membrane"/>
    <property type="evidence" value="ECO:0007669"/>
    <property type="project" value="UniProtKB-SubCell"/>
</dbReference>
<evidence type="ECO:0000313" key="8">
    <source>
        <dbReference type="EMBL" id="SZX74396.1"/>
    </source>
</evidence>
<dbReference type="GO" id="GO:0008610">
    <property type="term" value="P:lipid biosynthetic process"/>
    <property type="evidence" value="ECO:0007669"/>
    <property type="project" value="InterPro"/>
</dbReference>
<dbReference type="STRING" id="3088.A0A383WCG8"/>
<feature type="transmembrane region" description="Helical" evidence="6">
    <location>
        <begin position="86"/>
        <end position="105"/>
    </location>
</feature>
<comment type="subcellular location">
    <subcellularLocation>
        <location evidence="1">Membrane</location>
    </subcellularLocation>
</comment>